<keyword evidence="3" id="KW-1185">Reference proteome</keyword>
<feature type="compositionally biased region" description="Pro residues" evidence="1">
    <location>
        <begin position="190"/>
        <end position="207"/>
    </location>
</feature>
<reference evidence="2 3" key="1">
    <citation type="submission" date="2020-07" db="EMBL/GenBank/DDBJ databases">
        <title>Comparative genomics of pyrophilous fungi reveals a link between fire events and developmental genes.</title>
        <authorList>
            <consortium name="DOE Joint Genome Institute"/>
            <person name="Steindorff A.S."/>
            <person name="Carver A."/>
            <person name="Calhoun S."/>
            <person name="Stillman K."/>
            <person name="Liu H."/>
            <person name="Lipzen A."/>
            <person name="Pangilinan J."/>
            <person name="Labutti K."/>
            <person name="Bruns T.D."/>
            <person name="Grigoriev I.V."/>
        </authorList>
    </citation>
    <scope>NUCLEOTIDE SEQUENCE [LARGE SCALE GENOMIC DNA]</scope>
    <source>
        <strain evidence="2 3">CBS 144469</strain>
    </source>
</reference>
<evidence type="ECO:0000256" key="1">
    <source>
        <dbReference type="SAM" id="MobiDB-lite"/>
    </source>
</evidence>
<evidence type="ECO:0000313" key="2">
    <source>
        <dbReference type="EMBL" id="KAF6743753.1"/>
    </source>
</evidence>
<dbReference type="EMBL" id="JACGCI010000136">
    <property type="protein sequence ID" value="KAF6743753.1"/>
    <property type="molecule type" value="Genomic_DNA"/>
</dbReference>
<protein>
    <submittedName>
        <fullName evidence="2">Uncharacterized protein</fullName>
    </submittedName>
</protein>
<feature type="compositionally biased region" description="Basic and acidic residues" evidence="1">
    <location>
        <begin position="267"/>
        <end position="279"/>
    </location>
</feature>
<dbReference type="AlphaFoldDB" id="A0A8H6HDA6"/>
<feature type="region of interest" description="Disordered" evidence="1">
    <location>
        <begin position="90"/>
        <end position="116"/>
    </location>
</feature>
<feature type="region of interest" description="Disordered" evidence="1">
    <location>
        <begin position="172"/>
        <end position="211"/>
    </location>
</feature>
<feature type="region of interest" description="Disordered" evidence="1">
    <location>
        <begin position="30"/>
        <end position="75"/>
    </location>
</feature>
<dbReference type="Proteomes" id="UP000521943">
    <property type="component" value="Unassembled WGS sequence"/>
</dbReference>
<name>A0A8H6HDA6_9AGAR</name>
<feature type="region of interest" description="Disordered" evidence="1">
    <location>
        <begin position="263"/>
        <end position="309"/>
    </location>
</feature>
<evidence type="ECO:0000313" key="3">
    <source>
        <dbReference type="Proteomes" id="UP000521943"/>
    </source>
</evidence>
<comment type="caution">
    <text evidence="2">The sequence shown here is derived from an EMBL/GenBank/DDBJ whole genome shotgun (WGS) entry which is preliminary data.</text>
</comment>
<sequence>MSRPHGVVGIMGIGEFLAVVAIYHLEAFGSGDTRDGEGHAGEGEAWRRGNLEGLDEPWGGEATAGGGRGRYVPPNEPVARSKLVWRTATMEQQSPHGERGKVEGLGTIDEDSHRRGGMDEEDVGVANGSFFHQNNANTVESAHEPKGARTVAPASDNTAPLDSLLEKLRSGEAPARRRNVSARPHRYHVPPAPAPSQPSRIIPPPNNARPRFRRTTCRRRRYPWWRRRNVEYRCEYPTIDNLPLWDACYLTLAAVPSSNCLGTSSADDTKDVLPGYHDDDVFDESGSPDSTPHPSPLATSQLDATRTEGSPRIRCNYKVLLNTLKLPIPL</sequence>
<organism evidence="2 3">
    <name type="scientific">Ephemerocybe angulata</name>
    <dbReference type="NCBI Taxonomy" id="980116"/>
    <lineage>
        <taxon>Eukaryota</taxon>
        <taxon>Fungi</taxon>
        <taxon>Dikarya</taxon>
        <taxon>Basidiomycota</taxon>
        <taxon>Agaricomycotina</taxon>
        <taxon>Agaricomycetes</taxon>
        <taxon>Agaricomycetidae</taxon>
        <taxon>Agaricales</taxon>
        <taxon>Agaricineae</taxon>
        <taxon>Psathyrellaceae</taxon>
        <taxon>Ephemerocybe</taxon>
    </lineage>
</organism>
<feature type="compositionally biased region" description="Basic residues" evidence="1">
    <location>
        <begin position="176"/>
        <end position="188"/>
    </location>
</feature>
<accession>A0A8H6HDA6</accession>
<gene>
    <name evidence="2" type="ORF">DFP72DRAFT_931866</name>
</gene>
<proteinExistence type="predicted"/>
<feature type="compositionally biased region" description="Polar residues" evidence="1">
    <location>
        <begin position="287"/>
        <end position="304"/>
    </location>
</feature>
<feature type="compositionally biased region" description="Basic and acidic residues" evidence="1">
    <location>
        <begin position="32"/>
        <end position="50"/>
    </location>
</feature>